<keyword evidence="1" id="KW-0813">Transport</keyword>
<dbReference type="SUPFAM" id="SSF52540">
    <property type="entry name" value="P-loop containing nucleoside triphosphate hydrolases"/>
    <property type="match status" value="1"/>
</dbReference>
<dbReference type="Pfam" id="PF14510">
    <property type="entry name" value="ABC_trans_N"/>
    <property type="match status" value="1"/>
</dbReference>
<evidence type="ECO:0000256" key="1">
    <source>
        <dbReference type="ARBA" id="ARBA00022448"/>
    </source>
</evidence>
<dbReference type="Pfam" id="PF00005">
    <property type="entry name" value="ABC_tran"/>
    <property type="match status" value="1"/>
</dbReference>
<evidence type="ECO:0000259" key="4">
    <source>
        <dbReference type="Pfam" id="PF14510"/>
    </source>
</evidence>
<dbReference type="EMBL" id="JAPVEB010000001">
    <property type="protein sequence ID" value="KAJ5282097.1"/>
    <property type="molecule type" value="Genomic_DNA"/>
</dbReference>
<evidence type="ECO:0008006" key="7">
    <source>
        <dbReference type="Google" id="ProtNLM"/>
    </source>
</evidence>
<dbReference type="InterPro" id="IPR029481">
    <property type="entry name" value="ABC_trans_N"/>
</dbReference>
<sequence>MVSHNSMQLSGGHELDMIHDLEKSEDEDTVQEEEEHREALVGQLARQLTRQSTRFSVNGTLNNPFTNGDSKSTLNPNSPNFKVRDWMKMLLAIRSRNPDKYPDRTAGISFKNLNVHGFGSPTDYQKDVMNSVLELGTMVRRLAGLKLQKIQILRDFDGLVKSGETLVVLGKPGSGCSTLLKTIAGEMNGIEMSEDSVLNYQGSS</sequence>
<proteinExistence type="predicted"/>
<evidence type="ECO:0000256" key="2">
    <source>
        <dbReference type="SAM" id="MobiDB-lite"/>
    </source>
</evidence>
<dbReference type="PANTHER" id="PTHR19241">
    <property type="entry name" value="ATP-BINDING CASSETTE TRANSPORTER"/>
    <property type="match status" value="1"/>
</dbReference>
<comment type="caution">
    <text evidence="5">The sequence shown here is derived from an EMBL/GenBank/DDBJ whole genome shotgun (WGS) entry which is preliminary data.</text>
</comment>
<dbReference type="InterPro" id="IPR027417">
    <property type="entry name" value="P-loop_NTPase"/>
</dbReference>
<keyword evidence="6" id="KW-1185">Reference proteome</keyword>
<organism evidence="5 6">
    <name type="scientific">Penicillium chrysogenum</name>
    <name type="common">Penicillium notatum</name>
    <dbReference type="NCBI Taxonomy" id="5076"/>
    <lineage>
        <taxon>Eukaryota</taxon>
        <taxon>Fungi</taxon>
        <taxon>Dikarya</taxon>
        <taxon>Ascomycota</taxon>
        <taxon>Pezizomycotina</taxon>
        <taxon>Eurotiomycetes</taxon>
        <taxon>Eurotiomycetidae</taxon>
        <taxon>Eurotiales</taxon>
        <taxon>Aspergillaceae</taxon>
        <taxon>Penicillium</taxon>
        <taxon>Penicillium chrysogenum species complex</taxon>
    </lineage>
</organism>
<gene>
    <name evidence="5" type="ORF">N7505_000077</name>
</gene>
<evidence type="ECO:0000259" key="3">
    <source>
        <dbReference type="Pfam" id="PF00005"/>
    </source>
</evidence>
<dbReference type="Gene3D" id="3.40.50.300">
    <property type="entry name" value="P-loop containing nucleotide triphosphate hydrolases"/>
    <property type="match status" value="1"/>
</dbReference>
<feature type="region of interest" description="Disordered" evidence="2">
    <location>
        <begin position="55"/>
        <end position="78"/>
    </location>
</feature>
<evidence type="ECO:0000313" key="6">
    <source>
        <dbReference type="Proteomes" id="UP001220256"/>
    </source>
</evidence>
<accession>A0ABQ8WTN6</accession>
<dbReference type="InterPro" id="IPR003439">
    <property type="entry name" value="ABC_transporter-like_ATP-bd"/>
</dbReference>
<name>A0ABQ8WTN6_PENCH</name>
<feature type="domain" description="ABC transporter" evidence="3">
    <location>
        <begin position="154"/>
        <end position="189"/>
    </location>
</feature>
<reference evidence="5 6" key="1">
    <citation type="journal article" date="2023" name="IMA Fungus">
        <title>Comparative genomic study of the Penicillium genus elucidates a diverse pangenome and 15 lateral gene transfer events.</title>
        <authorList>
            <person name="Petersen C."/>
            <person name="Sorensen T."/>
            <person name="Nielsen M.R."/>
            <person name="Sondergaard T.E."/>
            <person name="Sorensen J.L."/>
            <person name="Fitzpatrick D.A."/>
            <person name="Frisvad J.C."/>
            <person name="Nielsen K.L."/>
        </authorList>
    </citation>
    <scope>NUCLEOTIDE SEQUENCE [LARGE SCALE GENOMIC DNA]</scope>
    <source>
        <strain evidence="5 6">IBT 3361</strain>
    </source>
</reference>
<feature type="domain" description="Pleiotropic ABC efflux transporter N-terminal" evidence="4">
    <location>
        <begin position="43"/>
        <end position="130"/>
    </location>
</feature>
<protein>
    <recommendedName>
        <fullName evidence="7">ABC transporter domain-containing protein</fullName>
    </recommendedName>
</protein>
<dbReference type="Proteomes" id="UP001220256">
    <property type="component" value="Unassembled WGS sequence"/>
</dbReference>
<evidence type="ECO:0000313" key="5">
    <source>
        <dbReference type="EMBL" id="KAJ5282097.1"/>
    </source>
</evidence>